<dbReference type="WBParaSite" id="L893_g15475.t1">
    <property type="protein sequence ID" value="L893_g15475.t1"/>
    <property type="gene ID" value="L893_g15475"/>
</dbReference>
<keyword evidence="1" id="KW-1185">Reference proteome</keyword>
<reference evidence="2" key="1">
    <citation type="submission" date="2016-11" db="UniProtKB">
        <authorList>
            <consortium name="WormBaseParasite"/>
        </authorList>
    </citation>
    <scope>IDENTIFICATION</scope>
</reference>
<name>A0A1I7YE91_9BILA</name>
<evidence type="ECO:0000313" key="2">
    <source>
        <dbReference type="WBParaSite" id="L893_g15475.t1"/>
    </source>
</evidence>
<organism evidence="1 2">
    <name type="scientific">Steinernema glaseri</name>
    <dbReference type="NCBI Taxonomy" id="37863"/>
    <lineage>
        <taxon>Eukaryota</taxon>
        <taxon>Metazoa</taxon>
        <taxon>Ecdysozoa</taxon>
        <taxon>Nematoda</taxon>
        <taxon>Chromadorea</taxon>
        <taxon>Rhabditida</taxon>
        <taxon>Tylenchina</taxon>
        <taxon>Panagrolaimomorpha</taxon>
        <taxon>Strongyloidoidea</taxon>
        <taxon>Steinernematidae</taxon>
        <taxon>Steinernema</taxon>
    </lineage>
</organism>
<protein>
    <submittedName>
        <fullName evidence="2">FBA_2 domain-containing protein</fullName>
    </submittedName>
</protein>
<evidence type="ECO:0000313" key="1">
    <source>
        <dbReference type="Proteomes" id="UP000095287"/>
    </source>
</evidence>
<sequence>MNAVPRIFIESVCLCLDHASLWRSGRIPSLWGEVTRSTRAKIHTLCVSVNEPAGRLFAAARPTNYFYSLKYVPLDRVDLKFINNFRIASDWVRSSDPSSSWKEISLENLQRLVRFIRPTTEGRPPLLSGDEPVFSLKLRRSSNIIIRNIFSLRLPVVFIHLWFASDMNAELEKFLENTGPLYQVACNVRPLKPSTVNALIRRFVPVDGGIFKLYHYLTREQLERLVLKCEISGKKVTLKVWLQGYYSSWDTTDFFGLEMYYPKRRIEGGPYGEICTTRKGARLQLRVRAEGASLRWKWSEKQ</sequence>
<accession>A0A1I7YE91</accession>
<dbReference type="AlphaFoldDB" id="A0A1I7YE91"/>
<proteinExistence type="predicted"/>
<dbReference type="Proteomes" id="UP000095287">
    <property type="component" value="Unplaced"/>
</dbReference>